<dbReference type="EMBL" id="WNNK01000011">
    <property type="protein sequence ID" value="MUF05655.1"/>
    <property type="molecule type" value="Genomic_DNA"/>
</dbReference>
<protein>
    <submittedName>
        <fullName evidence="1">AAA family ATPase</fullName>
    </submittedName>
</protein>
<dbReference type="PANTHER" id="PTHR37807">
    <property type="entry name" value="OS07G0160300 PROTEIN"/>
    <property type="match status" value="1"/>
</dbReference>
<dbReference type="RefSeq" id="WP_155583922.1">
    <property type="nucleotide sequence ID" value="NZ_JBHSTH010000007.1"/>
</dbReference>
<dbReference type="SUPFAM" id="SSF52540">
    <property type="entry name" value="P-loop containing nucleoside triphosphate hydrolases"/>
    <property type="match status" value="1"/>
</dbReference>
<dbReference type="AlphaFoldDB" id="A0A6I3W5Z1"/>
<dbReference type="Gene3D" id="3.40.50.300">
    <property type="entry name" value="P-loop containing nucleotide triphosphate hydrolases"/>
    <property type="match status" value="1"/>
</dbReference>
<proteinExistence type="predicted"/>
<dbReference type="OrthoDB" id="3819922at2"/>
<organism evidence="1 2">
    <name type="scientific">Pseudomonas spelaei</name>
    <dbReference type="NCBI Taxonomy" id="1055469"/>
    <lineage>
        <taxon>Bacteria</taxon>
        <taxon>Pseudomonadati</taxon>
        <taxon>Pseudomonadota</taxon>
        <taxon>Gammaproteobacteria</taxon>
        <taxon>Pseudomonadales</taxon>
        <taxon>Pseudomonadaceae</taxon>
        <taxon>Pseudomonas</taxon>
    </lineage>
</organism>
<comment type="caution">
    <text evidence="1">The sequence shown here is derived from an EMBL/GenBank/DDBJ whole genome shotgun (WGS) entry which is preliminary data.</text>
</comment>
<dbReference type="Pfam" id="PF13671">
    <property type="entry name" value="AAA_33"/>
    <property type="match status" value="1"/>
</dbReference>
<evidence type="ECO:0000313" key="1">
    <source>
        <dbReference type="EMBL" id="MUF05655.1"/>
    </source>
</evidence>
<reference evidence="1 2" key="1">
    <citation type="submission" date="2019-11" db="EMBL/GenBank/DDBJ databases">
        <title>Pseudomonas karstica sp. nov. and Pseudomonas spelaei sp. nov. from karst caves.</title>
        <authorList>
            <person name="Zeman M."/>
        </authorList>
    </citation>
    <scope>NUCLEOTIDE SEQUENCE [LARGE SCALE GENOMIC DNA]</scope>
    <source>
        <strain evidence="1 2">CCM 7893</strain>
    </source>
</reference>
<gene>
    <name evidence="1" type="ORF">GNF76_14975</name>
</gene>
<dbReference type="InterPro" id="IPR027417">
    <property type="entry name" value="P-loop_NTPase"/>
</dbReference>
<accession>A0A6I3W5Z1</accession>
<dbReference type="PANTHER" id="PTHR37807:SF3">
    <property type="entry name" value="OS07G0160300 PROTEIN"/>
    <property type="match status" value="1"/>
</dbReference>
<sequence>MLIVFSGLPGTGKTTIASALAREIGAVYLRIDSIEQAIRDAQVLMQDVGTSGYKVANALALSNLGLGHRVVVDCVNPVIESRNGWSEVAKRAGVSLVNIEVVCSDLQEHQRRVETRKGDIPGLVPPSWQSVMSHEYEPWLDTPFIIDTAQVSAPEAVAMITQECLAHAPQSTLPIALNNAGSRP</sequence>
<evidence type="ECO:0000313" key="2">
    <source>
        <dbReference type="Proteomes" id="UP000438196"/>
    </source>
</evidence>
<name>A0A6I3W5Z1_9PSED</name>
<keyword evidence="2" id="KW-1185">Reference proteome</keyword>
<dbReference type="Proteomes" id="UP000438196">
    <property type="component" value="Unassembled WGS sequence"/>
</dbReference>